<dbReference type="EMBL" id="JANBUN010000881">
    <property type="protein sequence ID" value="KAJ2800817.1"/>
    <property type="molecule type" value="Genomic_DNA"/>
</dbReference>
<reference evidence="1" key="1">
    <citation type="submission" date="2022-07" db="EMBL/GenBank/DDBJ databases">
        <title>Phylogenomic reconstructions and comparative analyses of Kickxellomycotina fungi.</title>
        <authorList>
            <person name="Reynolds N.K."/>
            <person name="Stajich J.E."/>
            <person name="Barry K."/>
            <person name="Grigoriev I.V."/>
            <person name="Crous P."/>
            <person name="Smith M.E."/>
        </authorList>
    </citation>
    <scope>NUCLEOTIDE SEQUENCE</scope>
    <source>
        <strain evidence="1">BCRC 34780</strain>
    </source>
</reference>
<accession>A0ACC1L5J0</accession>
<proteinExistence type="predicted"/>
<organism evidence="1 2">
    <name type="scientific">Coemansia helicoidea</name>
    <dbReference type="NCBI Taxonomy" id="1286919"/>
    <lineage>
        <taxon>Eukaryota</taxon>
        <taxon>Fungi</taxon>
        <taxon>Fungi incertae sedis</taxon>
        <taxon>Zoopagomycota</taxon>
        <taxon>Kickxellomycotina</taxon>
        <taxon>Kickxellomycetes</taxon>
        <taxon>Kickxellales</taxon>
        <taxon>Kickxellaceae</taxon>
        <taxon>Coemansia</taxon>
    </lineage>
</organism>
<gene>
    <name evidence="1" type="ORF">H4R21_003026</name>
</gene>
<evidence type="ECO:0000313" key="2">
    <source>
        <dbReference type="Proteomes" id="UP001140087"/>
    </source>
</evidence>
<dbReference type="Proteomes" id="UP001140087">
    <property type="component" value="Unassembled WGS sequence"/>
</dbReference>
<name>A0ACC1L5J0_9FUNG</name>
<comment type="caution">
    <text evidence="1">The sequence shown here is derived from an EMBL/GenBank/DDBJ whole genome shotgun (WGS) entry which is preliminary data.</text>
</comment>
<keyword evidence="2" id="KW-1185">Reference proteome</keyword>
<sequence>MAAQLLGAAATAVAEHLPRVVATLVVFVCAYAWVTRETRAPCAPAAVFVPSTSTYPSKAYTASRKIPAQQLIDDFVQGRIELRDAVSGLGLEGMADVVSFRYDLGLAWRAARLLLAASRPPPQQQQGGGGAEPDALRSDTLLELVLGPDRLPLVGYMRDGMPQQLEDSLDIQIERVGREYLDLGPDDRLLDVNAQWGDLAVYLAHHFRVPTCAIVGTASQLAHAVNLAGESQVQRFLRYVTGDYRAIAETLPRGIPLFTKVVALDALDAVGPRGIPLFLQSVSEAMETGGRLLLQTTTTPSSLGRSPRRQGGMWDASAHGPSDDEPGLGGRTAEQPAERWWYHWFRQRYIQPSAGTSLLVSIEDVMVELQRAGFEVLQLESLTTDAAMTAAIWCNRLCAAKRQIEMELGEATYRSWELYMSWTQSMYARARLQKHFVLAVKRT</sequence>
<protein>
    <submittedName>
        <fullName evidence="1">Uncharacterized protein</fullName>
    </submittedName>
</protein>
<evidence type="ECO:0000313" key="1">
    <source>
        <dbReference type="EMBL" id="KAJ2800817.1"/>
    </source>
</evidence>